<evidence type="ECO:0000313" key="5">
    <source>
        <dbReference type="Proteomes" id="UP000565262"/>
    </source>
</evidence>
<sequence length="131" mass="14208">MKHILYLLLFFNIEALHASELIYRPANPSFGGNALNGSYLISNAQAQNDTSGGSSYSQRTELERFTSSLQSRLLSQLLNDVESGNTGSIQTDDFNISIIDDGNGGLMVEVLDLNTNESTVISVNGMVTSQE</sequence>
<comment type="function">
    <text evidence="1">May be involved in the biogenesis of curli organelles.</text>
</comment>
<evidence type="ECO:0000256" key="2">
    <source>
        <dbReference type="ARBA" id="ARBA00014031"/>
    </source>
</evidence>
<keyword evidence="3" id="KW-0732">Signal</keyword>
<accession>A0A839INR6</accession>
<dbReference type="InterPro" id="IPR018893">
    <property type="entry name" value="T8SS_CsgF"/>
</dbReference>
<organism evidence="4 5">
    <name type="scientific">Oceanospirillum sediminis</name>
    <dbReference type="NCBI Taxonomy" id="2760088"/>
    <lineage>
        <taxon>Bacteria</taxon>
        <taxon>Pseudomonadati</taxon>
        <taxon>Pseudomonadota</taxon>
        <taxon>Gammaproteobacteria</taxon>
        <taxon>Oceanospirillales</taxon>
        <taxon>Oceanospirillaceae</taxon>
        <taxon>Oceanospirillum</taxon>
    </lineage>
</organism>
<dbReference type="Proteomes" id="UP000565262">
    <property type="component" value="Unassembled WGS sequence"/>
</dbReference>
<evidence type="ECO:0000313" key="4">
    <source>
        <dbReference type="EMBL" id="MBB1486152.1"/>
    </source>
</evidence>
<dbReference type="EMBL" id="JACJFM010000005">
    <property type="protein sequence ID" value="MBB1486152.1"/>
    <property type="molecule type" value="Genomic_DNA"/>
</dbReference>
<evidence type="ECO:0000256" key="1">
    <source>
        <dbReference type="ARBA" id="ARBA00003989"/>
    </source>
</evidence>
<name>A0A839INR6_9GAMM</name>
<evidence type="ECO:0000256" key="3">
    <source>
        <dbReference type="ARBA" id="ARBA00022729"/>
    </source>
</evidence>
<dbReference type="Pfam" id="PF10614">
    <property type="entry name" value="CsgF"/>
    <property type="match status" value="1"/>
</dbReference>
<proteinExistence type="predicted"/>
<dbReference type="AlphaFoldDB" id="A0A839INR6"/>
<reference evidence="4 5" key="1">
    <citation type="submission" date="2020-08" db="EMBL/GenBank/DDBJ databases">
        <title>Oceanospirillum sp. nov. isolated from marine sediment.</title>
        <authorList>
            <person name="Ji X."/>
        </authorList>
    </citation>
    <scope>NUCLEOTIDE SEQUENCE [LARGE SCALE GENOMIC DNA]</scope>
    <source>
        <strain evidence="4 5">D5</strain>
    </source>
</reference>
<comment type="caution">
    <text evidence="4">The sequence shown here is derived from an EMBL/GenBank/DDBJ whole genome shotgun (WGS) entry which is preliminary data.</text>
</comment>
<gene>
    <name evidence="4" type="ORF">H4O21_05985</name>
</gene>
<dbReference type="RefSeq" id="WP_182807933.1">
    <property type="nucleotide sequence ID" value="NZ_JACJFM010000005.1"/>
</dbReference>
<protein>
    <recommendedName>
        <fullName evidence="2">Curli production assembly/transport component CsgF</fullName>
    </recommendedName>
</protein>
<keyword evidence="5" id="KW-1185">Reference proteome</keyword>